<protein>
    <submittedName>
        <fullName evidence="3">Ca-activated chloride channel family protein</fullName>
    </submittedName>
</protein>
<comment type="caution">
    <text evidence="3">The sequence shown here is derived from an EMBL/GenBank/DDBJ whole genome shotgun (WGS) entry which is preliminary data.</text>
</comment>
<dbReference type="Gene3D" id="3.40.50.410">
    <property type="entry name" value="von Willebrand factor, type A domain"/>
    <property type="match status" value="1"/>
</dbReference>
<evidence type="ECO:0000259" key="2">
    <source>
        <dbReference type="PROSITE" id="PS50234"/>
    </source>
</evidence>
<dbReference type="SMART" id="SM00327">
    <property type="entry name" value="VWA"/>
    <property type="match status" value="1"/>
</dbReference>
<accession>A0A318TS20</accession>
<name>A0A318TS20_9BACL</name>
<dbReference type="InterPro" id="IPR002035">
    <property type="entry name" value="VWF_A"/>
</dbReference>
<dbReference type="EMBL" id="QJTJ01000004">
    <property type="protein sequence ID" value="PYF07641.1"/>
    <property type="molecule type" value="Genomic_DNA"/>
</dbReference>
<dbReference type="PROSITE" id="PS51257">
    <property type="entry name" value="PROKAR_LIPOPROTEIN"/>
    <property type="match status" value="1"/>
</dbReference>
<reference evidence="3 4" key="1">
    <citation type="submission" date="2018-06" db="EMBL/GenBank/DDBJ databases">
        <title>Genomic Encyclopedia of Archaeal and Bacterial Type Strains, Phase II (KMG-II): from individual species to whole genera.</title>
        <authorList>
            <person name="Goeker M."/>
        </authorList>
    </citation>
    <scope>NUCLEOTIDE SEQUENCE [LARGE SCALE GENOMIC DNA]</scope>
    <source>
        <strain evidence="3 4">KACC 16626</strain>
    </source>
</reference>
<keyword evidence="4" id="KW-1185">Reference proteome</keyword>
<dbReference type="Pfam" id="PF00092">
    <property type="entry name" value="VWA"/>
    <property type="match status" value="1"/>
</dbReference>
<feature type="region of interest" description="Disordered" evidence="1">
    <location>
        <begin position="31"/>
        <end position="68"/>
    </location>
</feature>
<evidence type="ECO:0000313" key="3">
    <source>
        <dbReference type="EMBL" id="PYF07641.1"/>
    </source>
</evidence>
<organism evidence="3 4">
    <name type="scientific">Ureibacillus chungkukjangi</name>
    <dbReference type="NCBI Taxonomy" id="1202712"/>
    <lineage>
        <taxon>Bacteria</taxon>
        <taxon>Bacillati</taxon>
        <taxon>Bacillota</taxon>
        <taxon>Bacilli</taxon>
        <taxon>Bacillales</taxon>
        <taxon>Caryophanaceae</taxon>
        <taxon>Ureibacillus</taxon>
    </lineage>
</organism>
<dbReference type="AlphaFoldDB" id="A0A318TS20"/>
<dbReference type="InterPro" id="IPR036465">
    <property type="entry name" value="vWFA_dom_sf"/>
</dbReference>
<evidence type="ECO:0000313" key="4">
    <source>
        <dbReference type="Proteomes" id="UP000247416"/>
    </source>
</evidence>
<feature type="domain" description="VWFA" evidence="2">
    <location>
        <begin position="164"/>
        <end position="352"/>
    </location>
</feature>
<sequence>MQRFYGLLIILVFTFLVAACSDKEVEEKVVAEEQNDVTATEEPATEQVDETNEEPKEVEDEDTLVGPPLPTTLEELEKLPSGYTEHISLLEEEGMQLTDELTKNLPDISNNPTNEELDRYYEAILSVYQQDYEGPGDLIEQMKFQTIGSPEIEDPRYQFKENLNVMVILDASGSMANFEGSVTRMDAAKQAINQFVKGLPEGTNVGLRIYGHLGTGKNTDKALSCSSSELVYPLSTYNAGNFDQALSKAAPAGWTPIGLAFNEAKKDLASFKGESNTNIIYLVSDGISTCEDDPIGAAKSLFDSDITPIMNIIGFNVDQQGQKQLQEIATATEGSYQNVKDAQGLQDQLNEASKIAEKWKQWKTSEEGWINYYKVDNSLDIFGYHTEEFGKWVNERQAIGFALTFLLQKREKMSRESHDYLQQKNKEYHAWIEEEYGKLRDELKVMNEMNHAEAIKALEEKYLENTSNTP</sequence>
<gene>
    <name evidence="3" type="ORF">BJ095_104149</name>
</gene>
<dbReference type="RefSeq" id="WP_235867580.1">
    <property type="nucleotide sequence ID" value="NZ_PYWJ01000003.1"/>
</dbReference>
<dbReference type="Proteomes" id="UP000247416">
    <property type="component" value="Unassembled WGS sequence"/>
</dbReference>
<proteinExistence type="predicted"/>
<feature type="compositionally biased region" description="Acidic residues" evidence="1">
    <location>
        <begin position="43"/>
        <end position="63"/>
    </location>
</feature>
<evidence type="ECO:0000256" key="1">
    <source>
        <dbReference type="SAM" id="MobiDB-lite"/>
    </source>
</evidence>
<dbReference type="PROSITE" id="PS50234">
    <property type="entry name" value="VWFA"/>
    <property type="match status" value="1"/>
</dbReference>
<dbReference type="SUPFAM" id="SSF53300">
    <property type="entry name" value="vWA-like"/>
    <property type="match status" value="1"/>
</dbReference>